<dbReference type="GO" id="GO:0016020">
    <property type="term" value="C:membrane"/>
    <property type="evidence" value="ECO:0007669"/>
    <property type="project" value="UniProtKB-SubCell"/>
</dbReference>
<dbReference type="OrthoDB" id="2065247at2"/>
<evidence type="ECO:0000256" key="4">
    <source>
        <dbReference type="ARBA" id="ARBA00023136"/>
    </source>
</evidence>
<dbReference type="Proteomes" id="UP000184612">
    <property type="component" value="Unassembled WGS sequence"/>
</dbReference>
<reference evidence="7 8" key="1">
    <citation type="submission" date="2016-12" db="EMBL/GenBank/DDBJ databases">
        <authorList>
            <person name="Song W.-J."/>
            <person name="Kurnit D.M."/>
        </authorList>
    </citation>
    <scope>NUCLEOTIDE SEQUENCE [LARGE SCALE GENOMIC DNA]</scope>
    <source>
        <strain evidence="7 8">DSM 12503</strain>
    </source>
</reference>
<feature type="domain" description="ABC-2 type transporter transmembrane" evidence="6">
    <location>
        <begin position="27"/>
        <end position="359"/>
    </location>
</feature>
<organism evidence="7 8">
    <name type="scientific">Anaerocolumna xylanovorans DSM 12503</name>
    <dbReference type="NCBI Taxonomy" id="1121345"/>
    <lineage>
        <taxon>Bacteria</taxon>
        <taxon>Bacillati</taxon>
        <taxon>Bacillota</taxon>
        <taxon>Clostridia</taxon>
        <taxon>Lachnospirales</taxon>
        <taxon>Lachnospiraceae</taxon>
        <taxon>Anaerocolumna</taxon>
    </lineage>
</organism>
<accession>A0A1M7Y7G5</accession>
<gene>
    <name evidence="7" type="ORF">SAMN02745217_01918</name>
</gene>
<feature type="transmembrane region" description="Helical" evidence="5">
    <location>
        <begin position="254"/>
        <end position="279"/>
    </location>
</feature>
<evidence type="ECO:0000256" key="3">
    <source>
        <dbReference type="ARBA" id="ARBA00022989"/>
    </source>
</evidence>
<evidence type="ECO:0000256" key="2">
    <source>
        <dbReference type="ARBA" id="ARBA00022692"/>
    </source>
</evidence>
<dbReference type="GO" id="GO:0140359">
    <property type="term" value="F:ABC-type transporter activity"/>
    <property type="evidence" value="ECO:0007669"/>
    <property type="project" value="InterPro"/>
</dbReference>
<keyword evidence="2 5" id="KW-0812">Transmembrane</keyword>
<name>A0A1M7Y7G5_9FIRM</name>
<feature type="transmembrane region" description="Helical" evidence="5">
    <location>
        <begin position="215"/>
        <end position="233"/>
    </location>
</feature>
<proteinExistence type="predicted"/>
<evidence type="ECO:0000313" key="7">
    <source>
        <dbReference type="EMBL" id="SHO48595.1"/>
    </source>
</evidence>
<sequence>MGRMRRLLVWYYLLSKRLMKKYSFFLLLCAVPILVLAMKTVSRQESGMLTILLCQEDKEDKLSSKIVSDLVENRGVLRYILGSSIEEAYEIVREGKADAAWIFKEQMQDRLDTYTADNLSEEPLISIVEREDNVPLQLSREKLYGALYSYISYSLYQNFIRNDLMKGIEITEEELERDYRATDVEGSLFRFAFVNPTESTEEAEELNYLTAPLRGMLALIVILCGIASTMYYLQDEEMGIISWLPAAKRQLFIYGYQVTAMLYAGTAVLLALYFSGIFMTWKKELLLMGGYILMSAGFCNLLRRLCRTLKRMGACIPFLMMGMFVLCPVFFAIRGFRLIQYLLPPFYYLSGVHNAAFFYGMIFYCAAAYFIDVLLCKIMDR</sequence>
<protein>
    <submittedName>
        <fullName evidence="7">ABC-2 family transporter protein</fullName>
    </submittedName>
</protein>
<dbReference type="Pfam" id="PF12698">
    <property type="entry name" value="ABC2_membrane_3"/>
    <property type="match status" value="1"/>
</dbReference>
<dbReference type="RefSeq" id="WP_073588620.1">
    <property type="nucleotide sequence ID" value="NZ_FRFD01000005.1"/>
</dbReference>
<keyword evidence="4 5" id="KW-0472">Membrane</keyword>
<comment type="subcellular location">
    <subcellularLocation>
        <location evidence="1">Membrane</location>
        <topology evidence="1">Multi-pass membrane protein</topology>
    </subcellularLocation>
</comment>
<dbReference type="AlphaFoldDB" id="A0A1M7Y7G5"/>
<feature type="transmembrane region" description="Helical" evidence="5">
    <location>
        <begin position="314"/>
        <end position="336"/>
    </location>
</feature>
<dbReference type="STRING" id="1121345.SAMN02745217_01918"/>
<feature type="transmembrane region" description="Helical" evidence="5">
    <location>
        <begin position="285"/>
        <end position="302"/>
    </location>
</feature>
<evidence type="ECO:0000259" key="6">
    <source>
        <dbReference type="Pfam" id="PF12698"/>
    </source>
</evidence>
<evidence type="ECO:0000256" key="1">
    <source>
        <dbReference type="ARBA" id="ARBA00004141"/>
    </source>
</evidence>
<evidence type="ECO:0000256" key="5">
    <source>
        <dbReference type="SAM" id="Phobius"/>
    </source>
</evidence>
<dbReference type="EMBL" id="FRFD01000005">
    <property type="protein sequence ID" value="SHO48595.1"/>
    <property type="molecule type" value="Genomic_DNA"/>
</dbReference>
<keyword evidence="8" id="KW-1185">Reference proteome</keyword>
<keyword evidence="3 5" id="KW-1133">Transmembrane helix</keyword>
<evidence type="ECO:0000313" key="8">
    <source>
        <dbReference type="Proteomes" id="UP000184612"/>
    </source>
</evidence>
<feature type="transmembrane region" description="Helical" evidence="5">
    <location>
        <begin position="356"/>
        <end position="375"/>
    </location>
</feature>
<dbReference type="InterPro" id="IPR013525">
    <property type="entry name" value="ABC2_TM"/>
</dbReference>